<protein>
    <submittedName>
        <fullName evidence="2">Uncharacterized protein</fullName>
    </submittedName>
</protein>
<proteinExistence type="predicted"/>
<comment type="caution">
    <text evidence="2">The sequence shown here is derived from an EMBL/GenBank/DDBJ whole genome shotgun (WGS) entry which is preliminary data.</text>
</comment>
<reference evidence="2" key="1">
    <citation type="submission" date="2019-08" db="EMBL/GenBank/DDBJ databases">
        <authorList>
            <person name="Kucharzyk K."/>
            <person name="Murdoch R.W."/>
            <person name="Higgins S."/>
            <person name="Loffler F."/>
        </authorList>
    </citation>
    <scope>NUCLEOTIDE SEQUENCE</scope>
</reference>
<dbReference type="AlphaFoldDB" id="A0A645FS55"/>
<accession>A0A645FS55</accession>
<evidence type="ECO:0000256" key="1">
    <source>
        <dbReference type="SAM" id="MobiDB-lite"/>
    </source>
</evidence>
<sequence>MDVRDERDMDARLYQSERGCASFVIDGRANDIAARLLESEYLRDGRLDVPGIGIGHGLHAYGRAAAERNAAHHHPTCNFTQTVSPPRFWRRR</sequence>
<evidence type="ECO:0000313" key="2">
    <source>
        <dbReference type="EMBL" id="MPN17271.1"/>
    </source>
</evidence>
<organism evidence="2">
    <name type="scientific">bioreactor metagenome</name>
    <dbReference type="NCBI Taxonomy" id="1076179"/>
    <lineage>
        <taxon>unclassified sequences</taxon>
        <taxon>metagenomes</taxon>
        <taxon>ecological metagenomes</taxon>
    </lineage>
</organism>
<name>A0A645FS55_9ZZZZ</name>
<dbReference type="EMBL" id="VSSQ01064357">
    <property type="protein sequence ID" value="MPN17271.1"/>
    <property type="molecule type" value="Genomic_DNA"/>
</dbReference>
<gene>
    <name evidence="2" type="ORF">SDC9_164624</name>
</gene>
<feature type="region of interest" description="Disordered" evidence="1">
    <location>
        <begin position="72"/>
        <end position="92"/>
    </location>
</feature>